<sequence>MIKDQLVKQSGNEASGPKHYEKIKSIEDKLVRLQDLYIKGNIDKSEYKIAKERYDKIHQELKSNEVELEDKKRVIKIYENVLMKLKSIECQYNESDIEGKRRIIGSIFPKKVSIRK</sequence>
<protein>
    <submittedName>
        <fullName evidence="1">Uncharacterized protein</fullName>
    </submittedName>
</protein>
<dbReference type="EMBL" id="WAEM01000005">
    <property type="protein sequence ID" value="KAB1155495.1"/>
    <property type="molecule type" value="Genomic_DNA"/>
</dbReference>
<proteinExistence type="predicted"/>
<dbReference type="Proteomes" id="UP000490922">
    <property type="component" value="Unassembled WGS sequence"/>
</dbReference>
<comment type="caution">
    <text evidence="1">The sequence shown here is derived from an EMBL/GenBank/DDBJ whole genome shotgun (WGS) entry which is preliminary data.</text>
</comment>
<reference evidence="1 2" key="1">
    <citation type="submission" date="2019-09" db="EMBL/GenBank/DDBJ databases">
        <title>Flavobacterium sp. nov., isolated from glacier ice.</title>
        <authorList>
            <person name="Liu Q."/>
        </authorList>
    </citation>
    <scope>NUCLEOTIDE SEQUENCE [LARGE SCALE GENOMIC DNA]</scope>
    <source>
        <strain evidence="1 2">NBRC 112527</strain>
    </source>
</reference>
<name>A0A7J5AD86_9FLAO</name>
<dbReference type="AlphaFoldDB" id="A0A7J5AD86"/>
<organism evidence="1 2">
    <name type="scientific">Flavobacterium luteum</name>
    <dbReference type="NCBI Taxonomy" id="2026654"/>
    <lineage>
        <taxon>Bacteria</taxon>
        <taxon>Pseudomonadati</taxon>
        <taxon>Bacteroidota</taxon>
        <taxon>Flavobacteriia</taxon>
        <taxon>Flavobacteriales</taxon>
        <taxon>Flavobacteriaceae</taxon>
        <taxon>Flavobacterium</taxon>
    </lineage>
</organism>
<dbReference type="RefSeq" id="WP_151107722.1">
    <property type="nucleotide sequence ID" value="NZ_WAEM01000005.1"/>
</dbReference>
<evidence type="ECO:0000313" key="1">
    <source>
        <dbReference type="EMBL" id="KAB1155495.1"/>
    </source>
</evidence>
<dbReference type="OrthoDB" id="9815006at2"/>
<gene>
    <name evidence="1" type="ORF">F6464_10280</name>
</gene>
<keyword evidence="2" id="KW-1185">Reference proteome</keyword>
<evidence type="ECO:0000313" key="2">
    <source>
        <dbReference type="Proteomes" id="UP000490922"/>
    </source>
</evidence>
<accession>A0A7J5AD86</accession>